<evidence type="ECO:0000313" key="1">
    <source>
        <dbReference type="EMBL" id="GCE05549.1"/>
    </source>
</evidence>
<reference evidence="2" key="1">
    <citation type="submission" date="2018-12" db="EMBL/GenBank/DDBJ databases">
        <title>Tengunoibacter tsumagoiensis gen. nov., sp. nov., Dictyobacter kobayashii sp. nov., D. alpinus sp. nov., and D. joshuensis sp. nov. and description of Dictyobacteraceae fam. nov. within the order Ktedonobacterales isolated from Tengu-no-mugimeshi.</title>
        <authorList>
            <person name="Wang C.M."/>
            <person name="Zheng Y."/>
            <person name="Sakai Y."/>
            <person name="Toyoda A."/>
            <person name="Minakuchi Y."/>
            <person name="Abe K."/>
            <person name="Yokota A."/>
            <person name="Yabe S."/>
        </authorList>
    </citation>
    <scope>NUCLEOTIDE SEQUENCE [LARGE SCALE GENOMIC DNA]</scope>
    <source>
        <strain evidence="2">S-27</strain>
    </source>
</reference>
<sequence length="71" mass="8005">MGCGMASGFSRSEKPEAMPQLVFCELAHRKLIRITLSYKYYRRKSPFLWLTLKVCTQKGSASSRAPHAILG</sequence>
<dbReference type="Proteomes" id="UP000287224">
    <property type="component" value="Unassembled WGS sequence"/>
</dbReference>
<organism evidence="1 2">
    <name type="scientific">Dictyobacter aurantiacus</name>
    <dbReference type="NCBI Taxonomy" id="1936993"/>
    <lineage>
        <taxon>Bacteria</taxon>
        <taxon>Bacillati</taxon>
        <taxon>Chloroflexota</taxon>
        <taxon>Ktedonobacteria</taxon>
        <taxon>Ktedonobacterales</taxon>
        <taxon>Dictyobacteraceae</taxon>
        <taxon>Dictyobacter</taxon>
    </lineage>
</organism>
<protein>
    <submittedName>
        <fullName evidence="1">Uncharacterized protein</fullName>
    </submittedName>
</protein>
<name>A0A401ZFC4_9CHLR</name>
<evidence type="ECO:0000313" key="2">
    <source>
        <dbReference type="Proteomes" id="UP000287224"/>
    </source>
</evidence>
<keyword evidence="2" id="KW-1185">Reference proteome</keyword>
<accession>A0A401ZFC4</accession>
<proteinExistence type="predicted"/>
<comment type="caution">
    <text evidence="1">The sequence shown here is derived from an EMBL/GenBank/DDBJ whole genome shotgun (WGS) entry which is preliminary data.</text>
</comment>
<dbReference type="AlphaFoldDB" id="A0A401ZFC4"/>
<gene>
    <name evidence="1" type="ORF">KDAU_28780</name>
</gene>
<dbReference type="EMBL" id="BIFQ01000001">
    <property type="protein sequence ID" value="GCE05549.1"/>
    <property type="molecule type" value="Genomic_DNA"/>
</dbReference>